<evidence type="ECO:0000256" key="5">
    <source>
        <dbReference type="ARBA" id="ARBA00021108"/>
    </source>
</evidence>
<dbReference type="SMART" id="SM00852">
    <property type="entry name" value="MoCF_biosynth"/>
    <property type="match status" value="1"/>
</dbReference>
<dbReference type="NCBIfam" id="NF045515">
    <property type="entry name" value="Glp_gephyrin"/>
    <property type="match status" value="1"/>
</dbReference>
<dbReference type="PANTHER" id="PTHR10192:SF5">
    <property type="entry name" value="GEPHYRIN"/>
    <property type="match status" value="1"/>
</dbReference>
<dbReference type="SUPFAM" id="SSF63882">
    <property type="entry name" value="MoeA N-terminal region -like"/>
    <property type="match status" value="1"/>
</dbReference>
<dbReference type="EMBL" id="JBBMEN010000011">
    <property type="protein sequence ID" value="MEQ2386047.1"/>
    <property type="molecule type" value="Genomic_DNA"/>
</dbReference>
<keyword evidence="9" id="KW-0460">Magnesium</keyword>
<keyword evidence="6 9" id="KW-0500">Molybdenum</keyword>
<evidence type="ECO:0000313" key="12">
    <source>
        <dbReference type="Proteomes" id="UP001465119"/>
    </source>
</evidence>
<dbReference type="Proteomes" id="UP001465119">
    <property type="component" value="Unassembled WGS sequence"/>
</dbReference>
<dbReference type="NCBIfam" id="TIGR00177">
    <property type="entry name" value="molyb_syn"/>
    <property type="match status" value="1"/>
</dbReference>
<evidence type="ECO:0000256" key="9">
    <source>
        <dbReference type="RuleBase" id="RU365090"/>
    </source>
</evidence>
<feature type="domain" description="MoaB/Mog" evidence="10">
    <location>
        <begin position="191"/>
        <end position="328"/>
    </location>
</feature>
<evidence type="ECO:0000259" key="10">
    <source>
        <dbReference type="SMART" id="SM00852"/>
    </source>
</evidence>
<dbReference type="InterPro" id="IPR001453">
    <property type="entry name" value="MoaB/Mog_dom"/>
</dbReference>
<name>A0ABV1C4J6_9FIRM</name>
<dbReference type="InterPro" id="IPR038987">
    <property type="entry name" value="MoeA-like"/>
</dbReference>
<comment type="pathway">
    <text evidence="2 9">Cofactor biosynthesis; molybdopterin biosynthesis.</text>
</comment>
<dbReference type="InterPro" id="IPR036135">
    <property type="entry name" value="MoeA_linker/N_sf"/>
</dbReference>
<proteinExistence type="inferred from homology"/>
<accession>A0ABV1C4J6</accession>
<reference evidence="11 12" key="1">
    <citation type="submission" date="2024-03" db="EMBL/GenBank/DDBJ databases">
        <title>Human intestinal bacterial collection.</title>
        <authorList>
            <person name="Pauvert C."/>
            <person name="Hitch T.C.A."/>
            <person name="Clavel T."/>
        </authorList>
    </citation>
    <scope>NUCLEOTIDE SEQUENCE [LARGE SCALE GENOMIC DNA]</scope>
    <source>
        <strain evidence="11 12">CLA-AA-H281</strain>
    </source>
</reference>
<evidence type="ECO:0000256" key="7">
    <source>
        <dbReference type="ARBA" id="ARBA00023150"/>
    </source>
</evidence>
<sequence length="417" mass="43065">MEEVIMNQPFCSPVQALRSVLDAAALLPSPSPETIPLEAACGRIAASDICARMDQPPFDRSPLDGYALHSADTAGASRENPVTLPVVMKLYAGDAPAAALPAGCAARIMTGAPLPEGADCVLMQELTDSGEETVQLYAAVKPLQNVVFRGEDVAAGAVIAPAGTVLSPAHLGVLAGQGYAEVTVCRPLTVGILSTGSELLEPGAPWAPGKIYDANGFQNAARLRQLGFAVERQQCSDDPEVITGKMQELLTCCDAVITSGGVSVGQKDYLPLVLEKLGAQLLVEGVAQKPGSPMLAATFNGKLVFCLSGNPFAAAATLEQYAIPALLRAAGRREESYLPARTVCTLTNGFSKPSKGNRYLRATACGGKVTLPGAGNAEAHSSGALSAMMGCNCLVEIPADSGPVEPGTEVEVLCFVQ</sequence>
<dbReference type="SUPFAM" id="SSF53218">
    <property type="entry name" value="Molybdenum cofactor biosynthesis proteins"/>
    <property type="match status" value="1"/>
</dbReference>
<dbReference type="Gene3D" id="2.40.340.10">
    <property type="entry name" value="MoeA, C-terminal, domain IV"/>
    <property type="match status" value="1"/>
</dbReference>
<dbReference type="Gene3D" id="3.90.105.10">
    <property type="entry name" value="Molybdopterin biosynthesis moea protein, domain 2"/>
    <property type="match status" value="1"/>
</dbReference>
<comment type="caution">
    <text evidence="11">The sequence shown here is derived from an EMBL/GenBank/DDBJ whole genome shotgun (WGS) entry which is preliminary data.</text>
</comment>
<dbReference type="Pfam" id="PF03453">
    <property type="entry name" value="MoeA_N"/>
    <property type="match status" value="1"/>
</dbReference>
<dbReference type="InterPro" id="IPR005111">
    <property type="entry name" value="MoeA_C_domain_IV"/>
</dbReference>
<evidence type="ECO:0000256" key="8">
    <source>
        <dbReference type="ARBA" id="ARBA00047317"/>
    </source>
</evidence>
<comment type="function">
    <text evidence="1 9">Catalyzes the insertion of molybdate into adenylated molybdopterin with the concomitant release of AMP.</text>
</comment>
<dbReference type="SUPFAM" id="SSF63867">
    <property type="entry name" value="MoeA C-terminal domain-like"/>
    <property type="match status" value="1"/>
</dbReference>
<dbReference type="Gene3D" id="2.170.190.11">
    <property type="entry name" value="Molybdopterin biosynthesis moea protein, domain 3"/>
    <property type="match status" value="1"/>
</dbReference>
<evidence type="ECO:0000256" key="6">
    <source>
        <dbReference type="ARBA" id="ARBA00022505"/>
    </source>
</evidence>
<evidence type="ECO:0000256" key="2">
    <source>
        <dbReference type="ARBA" id="ARBA00005046"/>
    </source>
</evidence>
<evidence type="ECO:0000313" key="11">
    <source>
        <dbReference type="EMBL" id="MEQ2386047.1"/>
    </source>
</evidence>
<keyword evidence="9" id="KW-0479">Metal-binding</keyword>
<keyword evidence="9" id="KW-0808">Transferase</keyword>
<keyword evidence="7 9" id="KW-0501">Molybdenum cofactor biosynthesis</keyword>
<dbReference type="CDD" id="cd00887">
    <property type="entry name" value="MoeA"/>
    <property type="match status" value="1"/>
</dbReference>
<organism evidence="11 12">
    <name type="scientific">Faecalibacterium intestinale</name>
    <dbReference type="NCBI Taxonomy" id="3133155"/>
    <lineage>
        <taxon>Bacteria</taxon>
        <taxon>Bacillati</taxon>
        <taxon>Bacillota</taxon>
        <taxon>Clostridia</taxon>
        <taxon>Eubacteriales</taxon>
        <taxon>Oscillospiraceae</taxon>
        <taxon>Faecalibacterium</taxon>
    </lineage>
</organism>
<dbReference type="RefSeq" id="WP_349186526.1">
    <property type="nucleotide sequence ID" value="NZ_JBBMEN010000011.1"/>
</dbReference>
<dbReference type="Gene3D" id="3.40.980.10">
    <property type="entry name" value="MoaB/Mog-like domain"/>
    <property type="match status" value="1"/>
</dbReference>
<dbReference type="InterPro" id="IPR036688">
    <property type="entry name" value="MoeA_C_domain_IV_sf"/>
</dbReference>
<dbReference type="Pfam" id="PF03454">
    <property type="entry name" value="MoeA_C"/>
    <property type="match status" value="1"/>
</dbReference>
<dbReference type="EC" id="2.10.1.1" evidence="4 9"/>
<evidence type="ECO:0000256" key="1">
    <source>
        <dbReference type="ARBA" id="ARBA00002901"/>
    </source>
</evidence>
<comment type="catalytic activity">
    <reaction evidence="8">
        <text>adenylyl-molybdopterin + molybdate = Mo-molybdopterin + AMP + H(+)</text>
        <dbReference type="Rhea" id="RHEA:35047"/>
        <dbReference type="ChEBI" id="CHEBI:15378"/>
        <dbReference type="ChEBI" id="CHEBI:36264"/>
        <dbReference type="ChEBI" id="CHEBI:62727"/>
        <dbReference type="ChEBI" id="CHEBI:71302"/>
        <dbReference type="ChEBI" id="CHEBI:456215"/>
        <dbReference type="EC" id="2.10.1.1"/>
    </reaction>
</comment>
<comment type="cofactor">
    <cofactor evidence="9">
        <name>Mg(2+)</name>
        <dbReference type="ChEBI" id="CHEBI:18420"/>
    </cofactor>
</comment>
<dbReference type="InterPro" id="IPR005110">
    <property type="entry name" value="MoeA_linker/N"/>
</dbReference>
<protein>
    <recommendedName>
        <fullName evidence="5 9">Molybdopterin molybdenumtransferase</fullName>
        <ecNumber evidence="4 9">2.10.1.1</ecNumber>
    </recommendedName>
</protein>
<dbReference type="PANTHER" id="PTHR10192">
    <property type="entry name" value="MOLYBDOPTERIN BIOSYNTHESIS PROTEIN"/>
    <property type="match status" value="1"/>
</dbReference>
<gene>
    <name evidence="11" type="primary">glp</name>
    <name evidence="11" type="ORF">WMO20_08920</name>
</gene>
<dbReference type="InterPro" id="IPR036425">
    <property type="entry name" value="MoaB/Mog-like_dom_sf"/>
</dbReference>
<comment type="similarity">
    <text evidence="3 9">Belongs to the MoeA family.</text>
</comment>
<keyword evidence="12" id="KW-1185">Reference proteome</keyword>
<dbReference type="Pfam" id="PF00994">
    <property type="entry name" value="MoCF_biosynth"/>
    <property type="match status" value="1"/>
</dbReference>
<evidence type="ECO:0000256" key="3">
    <source>
        <dbReference type="ARBA" id="ARBA00010763"/>
    </source>
</evidence>
<evidence type="ECO:0000256" key="4">
    <source>
        <dbReference type="ARBA" id="ARBA00013269"/>
    </source>
</evidence>